<dbReference type="SUPFAM" id="SSF50978">
    <property type="entry name" value="WD40 repeat-like"/>
    <property type="match status" value="1"/>
</dbReference>
<protein>
    <submittedName>
        <fullName evidence="2">WD_REPEATS_REGION domain-containing protein</fullName>
    </submittedName>
</protein>
<keyword evidence="1" id="KW-1185">Reference proteome</keyword>
<reference evidence="2" key="1">
    <citation type="submission" date="2016-11" db="UniProtKB">
        <authorList>
            <consortium name="WormBaseParasite"/>
        </authorList>
    </citation>
    <scope>IDENTIFICATION</scope>
</reference>
<dbReference type="AlphaFoldDB" id="A0A1I7ZCE2"/>
<dbReference type="InterPro" id="IPR015943">
    <property type="entry name" value="WD40/YVTN_repeat-like_dom_sf"/>
</dbReference>
<dbReference type="WBParaSite" id="L893_g24759.t1">
    <property type="protein sequence ID" value="L893_g24759.t1"/>
    <property type="gene ID" value="L893_g24759"/>
</dbReference>
<accession>A0A1I7ZCE2</accession>
<proteinExistence type="predicted"/>
<evidence type="ECO:0000313" key="2">
    <source>
        <dbReference type="WBParaSite" id="L893_g24759.t1"/>
    </source>
</evidence>
<dbReference type="Proteomes" id="UP000095287">
    <property type="component" value="Unplaced"/>
</dbReference>
<dbReference type="Gene3D" id="2.130.10.10">
    <property type="entry name" value="YVTN repeat-like/Quinoprotein amine dehydrogenase"/>
    <property type="match status" value="1"/>
</dbReference>
<organism evidence="1 2">
    <name type="scientific">Steinernema glaseri</name>
    <dbReference type="NCBI Taxonomy" id="37863"/>
    <lineage>
        <taxon>Eukaryota</taxon>
        <taxon>Metazoa</taxon>
        <taxon>Ecdysozoa</taxon>
        <taxon>Nematoda</taxon>
        <taxon>Chromadorea</taxon>
        <taxon>Rhabditida</taxon>
        <taxon>Tylenchina</taxon>
        <taxon>Panagrolaimomorpha</taxon>
        <taxon>Strongyloidoidea</taxon>
        <taxon>Steinernematidae</taxon>
        <taxon>Steinernema</taxon>
    </lineage>
</organism>
<sequence>MATVSKMDVQMSGQLIACGTTQSIAKIYNLTKRRQQSVLRFPSIGDITCMKYHPLRVFLATATSDGSLFAYGVPHV</sequence>
<evidence type="ECO:0000313" key="1">
    <source>
        <dbReference type="Proteomes" id="UP000095287"/>
    </source>
</evidence>
<name>A0A1I7ZCE2_9BILA</name>
<dbReference type="InterPro" id="IPR036322">
    <property type="entry name" value="WD40_repeat_dom_sf"/>
</dbReference>